<dbReference type="InterPro" id="IPR000782">
    <property type="entry name" value="FAS1_domain"/>
</dbReference>
<keyword evidence="1" id="KW-0732">Signal</keyword>
<dbReference type="FunFam" id="2.30.180.10:FF:000032">
    <property type="entry name" value="Fasciclin domain-containing protein, putative"/>
    <property type="match status" value="1"/>
</dbReference>
<dbReference type="SMART" id="SM00554">
    <property type="entry name" value="FAS1"/>
    <property type="match status" value="1"/>
</dbReference>
<dbReference type="SUPFAM" id="SSF82153">
    <property type="entry name" value="FAS1 domain"/>
    <property type="match status" value="1"/>
</dbReference>
<comment type="caution">
    <text evidence="3">The sequence shown here is derived from an EMBL/GenBank/DDBJ whole genome shotgun (WGS) entry which is preliminary data.</text>
</comment>
<evidence type="ECO:0000313" key="4">
    <source>
        <dbReference type="Proteomes" id="UP000653797"/>
    </source>
</evidence>
<evidence type="ECO:0000313" key="3">
    <source>
        <dbReference type="EMBL" id="MBD2757616.1"/>
    </source>
</evidence>
<evidence type="ECO:0000259" key="2">
    <source>
        <dbReference type="PROSITE" id="PS50213"/>
    </source>
</evidence>
<organism evidence="3 4">
    <name type="scientific">Spirosoma validum</name>
    <dbReference type="NCBI Taxonomy" id="2771355"/>
    <lineage>
        <taxon>Bacteria</taxon>
        <taxon>Pseudomonadati</taxon>
        <taxon>Bacteroidota</taxon>
        <taxon>Cytophagia</taxon>
        <taxon>Cytophagales</taxon>
        <taxon>Cytophagaceae</taxon>
        <taxon>Spirosoma</taxon>
    </lineage>
</organism>
<proteinExistence type="predicted"/>
<dbReference type="EMBL" id="JACXAA010000026">
    <property type="protein sequence ID" value="MBD2757616.1"/>
    <property type="molecule type" value="Genomic_DNA"/>
</dbReference>
<accession>A0A927GH69</accession>
<dbReference type="PANTHER" id="PTHR10900:SF77">
    <property type="entry name" value="FI19380P1"/>
    <property type="match status" value="1"/>
</dbReference>
<dbReference type="InterPro" id="IPR036378">
    <property type="entry name" value="FAS1_dom_sf"/>
</dbReference>
<dbReference type="AlphaFoldDB" id="A0A927GH69"/>
<dbReference type="Pfam" id="PF02469">
    <property type="entry name" value="Fasciclin"/>
    <property type="match status" value="1"/>
</dbReference>
<protein>
    <submittedName>
        <fullName evidence="3">Fasciclin domain-containing protein</fullName>
    </submittedName>
</protein>
<dbReference type="Proteomes" id="UP000653797">
    <property type="component" value="Unassembled WGS sequence"/>
</dbReference>
<dbReference type="PROSITE" id="PS50213">
    <property type="entry name" value="FAS1"/>
    <property type="match status" value="1"/>
</dbReference>
<dbReference type="InterPro" id="IPR050904">
    <property type="entry name" value="Adhesion/Biosynth-related"/>
</dbReference>
<reference evidence="3" key="1">
    <citation type="submission" date="2020-09" db="EMBL/GenBank/DDBJ databases">
        <authorList>
            <person name="Kim M.K."/>
        </authorList>
    </citation>
    <scope>NUCLEOTIDE SEQUENCE</scope>
    <source>
        <strain evidence="3">BT704</strain>
    </source>
</reference>
<dbReference type="PANTHER" id="PTHR10900">
    <property type="entry name" value="PERIOSTIN-RELATED"/>
    <property type="match status" value="1"/>
</dbReference>
<dbReference type="RefSeq" id="WP_191043239.1">
    <property type="nucleotide sequence ID" value="NZ_JACXAA010000026.1"/>
</dbReference>
<feature type="domain" description="FAS1" evidence="2">
    <location>
        <begin position="43"/>
        <end position="180"/>
    </location>
</feature>
<dbReference type="Gene3D" id="2.30.180.10">
    <property type="entry name" value="FAS1 domain"/>
    <property type="match status" value="1"/>
</dbReference>
<feature type="signal peptide" evidence="1">
    <location>
        <begin position="1"/>
        <end position="25"/>
    </location>
</feature>
<keyword evidence="4" id="KW-1185">Reference proteome</keyword>
<gene>
    <name evidence="3" type="ORF">IC230_32395</name>
</gene>
<sequence>MKLPNRLLFGFFSLALLVLAKPSLAQTMPSSATDLKASGVKTGTSLGLSATKSAEHTTLLQLLTASGLLQQANGKGPYTVFAPTNVAFSELPDGELSELLLPSSKQRLIQFLAYHVVKGRLTSDQLKDGQNLTNLTGQILVVHKQGNDITIKDGRGTVAEVLQADIRATNGVVYSINRVLQRIVNKGPIVR</sequence>
<feature type="chain" id="PRO_5038033710" evidence="1">
    <location>
        <begin position="26"/>
        <end position="191"/>
    </location>
</feature>
<evidence type="ECO:0000256" key="1">
    <source>
        <dbReference type="SAM" id="SignalP"/>
    </source>
</evidence>
<name>A0A927GH69_9BACT</name>